<keyword evidence="1" id="KW-0597">Phosphoprotein</keyword>
<gene>
    <name evidence="4" type="ORF">K8U72_10785</name>
</gene>
<evidence type="ECO:0000256" key="2">
    <source>
        <dbReference type="SAM" id="MobiDB-lite"/>
    </source>
</evidence>
<dbReference type="Pfam" id="PF00498">
    <property type="entry name" value="FHA"/>
    <property type="match status" value="1"/>
</dbReference>
<evidence type="ECO:0000313" key="4">
    <source>
        <dbReference type="EMBL" id="HJF46243.1"/>
    </source>
</evidence>
<reference evidence="4" key="2">
    <citation type="submission" date="2021-09" db="EMBL/GenBank/DDBJ databases">
        <authorList>
            <person name="Gilroy R."/>
        </authorList>
    </citation>
    <scope>NUCLEOTIDE SEQUENCE</scope>
    <source>
        <strain evidence="4">CHK124-7917</strain>
    </source>
</reference>
<evidence type="ECO:0000259" key="3">
    <source>
        <dbReference type="PROSITE" id="PS50006"/>
    </source>
</evidence>
<dbReference type="AlphaFoldDB" id="A0A921GJE9"/>
<protein>
    <submittedName>
        <fullName evidence="4">FHA domain-containing protein</fullName>
    </submittedName>
</protein>
<dbReference type="Gene3D" id="2.60.200.20">
    <property type="match status" value="1"/>
</dbReference>
<dbReference type="PROSITE" id="PS50006">
    <property type="entry name" value="FHA_DOMAIN"/>
    <property type="match status" value="1"/>
</dbReference>
<name>A0A921GJE9_9ACTN</name>
<organism evidence="4 5">
    <name type="scientific">Thermophilibacter provencensis</name>
    <dbReference type="NCBI Taxonomy" id="1852386"/>
    <lineage>
        <taxon>Bacteria</taxon>
        <taxon>Bacillati</taxon>
        <taxon>Actinomycetota</taxon>
        <taxon>Coriobacteriia</taxon>
        <taxon>Coriobacteriales</taxon>
        <taxon>Atopobiaceae</taxon>
        <taxon>Thermophilibacter</taxon>
    </lineage>
</organism>
<dbReference type="EMBL" id="DYWQ01000166">
    <property type="protein sequence ID" value="HJF46243.1"/>
    <property type="molecule type" value="Genomic_DNA"/>
</dbReference>
<dbReference type="SMART" id="SM00240">
    <property type="entry name" value="FHA"/>
    <property type="match status" value="1"/>
</dbReference>
<dbReference type="InterPro" id="IPR000253">
    <property type="entry name" value="FHA_dom"/>
</dbReference>
<sequence>MGLTRSARGSYETKSCPRCGAELYADMSVCYGCLYDFTRDAGHASGALPSPAGTASSPDDPGGDTEDLSVAASLAQRRGAEVGVVVRTASVDLWIPVSGCGTSVGRDPSNDVVLHSLAVSRRHLHMVPTSDGMEVEDLGSKNPATYRGRDVSGRVIVPYGDEIDLCGCRLVMTGPEAS</sequence>
<proteinExistence type="predicted"/>
<dbReference type="Proteomes" id="UP000697330">
    <property type="component" value="Unassembled WGS sequence"/>
</dbReference>
<dbReference type="RefSeq" id="WP_274959781.1">
    <property type="nucleotide sequence ID" value="NZ_DYWQ01000166.1"/>
</dbReference>
<feature type="region of interest" description="Disordered" evidence="2">
    <location>
        <begin position="48"/>
        <end position="67"/>
    </location>
</feature>
<dbReference type="SUPFAM" id="SSF49879">
    <property type="entry name" value="SMAD/FHA domain"/>
    <property type="match status" value="1"/>
</dbReference>
<evidence type="ECO:0000256" key="1">
    <source>
        <dbReference type="ARBA" id="ARBA00022553"/>
    </source>
</evidence>
<reference evidence="4" key="1">
    <citation type="journal article" date="2021" name="PeerJ">
        <title>Extensive microbial diversity within the chicken gut microbiome revealed by metagenomics and culture.</title>
        <authorList>
            <person name="Gilroy R."/>
            <person name="Ravi A."/>
            <person name="Getino M."/>
            <person name="Pursley I."/>
            <person name="Horton D.L."/>
            <person name="Alikhan N.F."/>
            <person name="Baker D."/>
            <person name="Gharbi K."/>
            <person name="Hall N."/>
            <person name="Watson M."/>
            <person name="Adriaenssens E.M."/>
            <person name="Foster-Nyarko E."/>
            <person name="Jarju S."/>
            <person name="Secka A."/>
            <person name="Antonio M."/>
            <person name="Oren A."/>
            <person name="Chaudhuri R.R."/>
            <person name="La Ragione R."/>
            <person name="Hildebrand F."/>
            <person name="Pallen M.J."/>
        </authorList>
    </citation>
    <scope>NUCLEOTIDE SEQUENCE</scope>
    <source>
        <strain evidence="4">CHK124-7917</strain>
    </source>
</reference>
<dbReference type="InterPro" id="IPR008984">
    <property type="entry name" value="SMAD_FHA_dom_sf"/>
</dbReference>
<comment type="caution">
    <text evidence="4">The sequence shown here is derived from an EMBL/GenBank/DDBJ whole genome shotgun (WGS) entry which is preliminary data.</text>
</comment>
<feature type="domain" description="FHA" evidence="3">
    <location>
        <begin position="102"/>
        <end position="151"/>
    </location>
</feature>
<evidence type="ECO:0000313" key="5">
    <source>
        <dbReference type="Proteomes" id="UP000697330"/>
    </source>
</evidence>
<dbReference type="CDD" id="cd00060">
    <property type="entry name" value="FHA"/>
    <property type="match status" value="1"/>
</dbReference>
<accession>A0A921GJE9</accession>